<accession>A0A246FHZ7</accession>
<feature type="transmembrane region" description="Helical" evidence="6">
    <location>
        <begin position="483"/>
        <end position="505"/>
    </location>
</feature>
<sequence>MQDSVIPAAGAPFSTFLYVLIPLLPFLGFLLNGLLNRKLSATVAGAISSLAVLGSFLISVMLFWEFLHPSAQWIAPGATAHQAYTVQLFDWISVGSMQIPFSYQIDQLSLIMLLLVTGVGFLIHIYSIGYMAHDENVGKFFSFLNLFVFSMLVLVLGSNFLILFIGWEGVGLCSYLLIGFWNTNTSYNNAAKKAFIINRVGDLGFLLGIFLIYLTFNSVQFGEVFQKASLGQFGPYGVGVVTFITLLLFVGATGKSAQLPLYTWLPDAMAGPTPVSALIHAATMVTAGIYMILRANVLFTLAPHTLEVIAIIGAATALFAATIGLAQNDIKKVLAYSTVSQLGYMFLALGVMGYSTSLFHVLTHAFFKALMFLGAGSVIHAMSNEQDMRRMGGLRKALPITFITFLVGCLAIAGIPPFAGFFSKDEILLHAFEHSKVLYAVGLFTAFLTAFYMFRLLFLTFFGEFRGTEEQKHHLHESPASMTLPLIVLAILAAVGGFMNAPFFLGEENAYLSNYLAPIFTYSQKLNPAAFGAEVDHGTELMLIGLSVGAGVLGIIFAYVMYVSRGVRPAEEGAPRGFLDNLVYHKYYIDELYNALLVRPIMWLSRGLYRFVENGIIDPIVNGFGRVTLGGGQLLRAVQTGSVETYLILMVVSIVLIMALNFGKF</sequence>
<keyword evidence="10" id="KW-1185">Reference proteome</keyword>
<feature type="transmembrane region" description="Helical" evidence="6">
    <location>
        <begin position="275"/>
        <end position="293"/>
    </location>
</feature>
<feature type="transmembrane region" description="Helical" evidence="6">
    <location>
        <begin position="400"/>
        <end position="419"/>
    </location>
</feature>
<dbReference type="GO" id="GO:0042773">
    <property type="term" value="P:ATP synthesis coupled electron transport"/>
    <property type="evidence" value="ECO:0007669"/>
    <property type="project" value="InterPro"/>
</dbReference>
<feature type="transmembrane region" description="Helical" evidence="6">
    <location>
        <begin position="333"/>
        <end position="352"/>
    </location>
</feature>
<dbReference type="AlphaFoldDB" id="A0A246FHZ7"/>
<dbReference type="OrthoDB" id="9807568at2"/>
<feature type="transmembrane region" description="Helical" evidence="6">
    <location>
        <begin position="164"/>
        <end position="183"/>
    </location>
</feature>
<reference evidence="9 10" key="1">
    <citation type="submission" date="2017-06" db="EMBL/GenBank/DDBJ databases">
        <title>Hymenobacter amundsenii sp. nov. isolated from regoliths in Antarctica.</title>
        <authorList>
            <person name="Sedlacek I."/>
            <person name="Kralova S."/>
            <person name="Pantucek R."/>
            <person name="Svec P."/>
            <person name="Holochova P."/>
            <person name="Stankova E."/>
            <person name="Vrbovska V."/>
            <person name="Busse H.-J."/>
        </authorList>
    </citation>
    <scope>NUCLEOTIDE SEQUENCE [LARGE SCALE GENOMIC DNA]</scope>
    <source>
        <strain evidence="9 10">CCM 8682</strain>
    </source>
</reference>
<dbReference type="GO" id="GO:0012505">
    <property type="term" value="C:endomembrane system"/>
    <property type="evidence" value="ECO:0007669"/>
    <property type="project" value="UniProtKB-SubCell"/>
</dbReference>
<dbReference type="PANTHER" id="PTHR42829:SF2">
    <property type="entry name" value="NADH-UBIQUINONE OXIDOREDUCTASE CHAIN 5"/>
    <property type="match status" value="1"/>
</dbReference>
<protein>
    <submittedName>
        <fullName evidence="9">NADH-quinone oxidoreductase subunit L</fullName>
    </submittedName>
</protein>
<evidence type="ECO:0000259" key="8">
    <source>
        <dbReference type="Pfam" id="PF00662"/>
    </source>
</evidence>
<gene>
    <name evidence="9" type="ORF">CDA63_15600</name>
</gene>
<dbReference type="GO" id="GO:0016020">
    <property type="term" value="C:membrane"/>
    <property type="evidence" value="ECO:0007669"/>
    <property type="project" value="UniProtKB-SubCell"/>
</dbReference>
<feature type="transmembrane region" description="Helical" evidence="6">
    <location>
        <begin position="15"/>
        <end position="35"/>
    </location>
</feature>
<dbReference type="Proteomes" id="UP000197277">
    <property type="component" value="Unassembled WGS sequence"/>
</dbReference>
<dbReference type="NCBIfam" id="TIGR01974">
    <property type="entry name" value="NDH_I_L"/>
    <property type="match status" value="1"/>
</dbReference>
<evidence type="ECO:0000256" key="2">
    <source>
        <dbReference type="ARBA" id="ARBA00022692"/>
    </source>
</evidence>
<feature type="transmembrane region" description="Helical" evidence="6">
    <location>
        <begin position="236"/>
        <end position="254"/>
    </location>
</feature>
<dbReference type="Pfam" id="PF00361">
    <property type="entry name" value="Proton_antipo_M"/>
    <property type="match status" value="1"/>
</dbReference>
<evidence type="ECO:0000313" key="10">
    <source>
        <dbReference type="Proteomes" id="UP000197277"/>
    </source>
</evidence>
<dbReference type="InterPro" id="IPR001750">
    <property type="entry name" value="ND/Mrp_TM"/>
</dbReference>
<feature type="transmembrane region" description="Helical" evidence="6">
    <location>
        <begin position="195"/>
        <end position="216"/>
    </location>
</feature>
<dbReference type="GO" id="GO:0015990">
    <property type="term" value="P:electron transport coupled proton transport"/>
    <property type="evidence" value="ECO:0007669"/>
    <property type="project" value="TreeGrafter"/>
</dbReference>
<dbReference type="GO" id="GO:0008137">
    <property type="term" value="F:NADH dehydrogenase (ubiquinone) activity"/>
    <property type="evidence" value="ECO:0007669"/>
    <property type="project" value="InterPro"/>
</dbReference>
<evidence type="ECO:0000256" key="3">
    <source>
        <dbReference type="ARBA" id="ARBA00022989"/>
    </source>
</evidence>
<dbReference type="InterPro" id="IPR003945">
    <property type="entry name" value="NU5C-like"/>
</dbReference>
<keyword evidence="2 5" id="KW-0812">Transmembrane</keyword>
<comment type="caution">
    <text evidence="9">The sequence shown here is derived from an EMBL/GenBank/DDBJ whole genome shotgun (WGS) entry which is preliminary data.</text>
</comment>
<feature type="transmembrane region" description="Helical" evidence="6">
    <location>
        <begin position="140"/>
        <end position="158"/>
    </location>
</feature>
<feature type="transmembrane region" description="Helical" evidence="6">
    <location>
        <begin position="108"/>
        <end position="128"/>
    </location>
</feature>
<dbReference type="InterPro" id="IPR018393">
    <property type="entry name" value="NADHpl_OxRdtase_5_subgr"/>
</dbReference>
<evidence type="ECO:0000256" key="4">
    <source>
        <dbReference type="ARBA" id="ARBA00023136"/>
    </source>
</evidence>
<dbReference type="PANTHER" id="PTHR42829">
    <property type="entry name" value="NADH-UBIQUINONE OXIDOREDUCTASE CHAIN 5"/>
    <property type="match status" value="1"/>
</dbReference>
<feature type="transmembrane region" description="Helical" evidence="6">
    <location>
        <begin position="541"/>
        <end position="562"/>
    </location>
</feature>
<dbReference type="PRINTS" id="PR01435">
    <property type="entry name" value="NPOXDRDTASE5"/>
</dbReference>
<dbReference type="RefSeq" id="WP_088465390.1">
    <property type="nucleotide sequence ID" value="NZ_NIRR01000031.1"/>
</dbReference>
<name>A0A246FHZ7_9BACT</name>
<keyword evidence="3 6" id="KW-1133">Transmembrane helix</keyword>
<dbReference type="Pfam" id="PF00662">
    <property type="entry name" value="Proton_antipo_N"/>
    <property type="match status" value="1"/>
</dbReference>
<dbReference type="GO" id="GO:0003954">
    <property type="term" value="F:NADH dehydrogenase activity"/>
    <property type="evidence" value="ECO:0007669"/>
    <property type="project" value="TreeGrafter"/>
</dbReference>
<dbReference type="GO" id="GO:0048038">
    <property type="term" value="F:quinone binding"/>
    <property type="evidence" value="ECO:0007669"/>
    <property type="project" value="UniProtKB-KW"/>
</dbReference>
<evidence type="ECO:0000259" key="7">
    <source>
        <dbReference type="Pfam" id="PF00361"/>
    </source>
</evidence>
<dbReference type="PRINTS" id="PR01434">
    <property type="entry name" value="NADHDHGNASE5"/>
</dbReference>
<dbReference type="InterPro" id="IPR001516">
    <property type="entry name" value="Proton_antipo_N"/>
</dbReference>
<dbReference type="Gene3D" id="1.20.5.2700">
    <property type="match status" value="1"/>
</dbReference>
<evidence type="ECO:0000313" key="9">
    <source>
        <dbReference type="EMBL" id="OWP62157.1"/>
    </source>
</evidence>
<evidence type="ECO:0000256" key="1">
    <source>
        <dbReference type="ARBA" id="ARBA00004127"/>
    </source>
</evidence>
<feature type="transmembrane region" description="Helical" evidence="6">
    <location>
        <begin position="358"/>
        <end position="379"/>
    </location>
</feature>
<organism evidence="9 10">
    <name type="scientific">Hymenobacter amundsenii</name>
    <dbReference type="NCBI Taxonomy" id="2006685"/>
    <lineage>
        <taxon>Bacteria</taxon>
        <taxon>Pseudomonadati</taxon>
        <taxon>Bacteroidota</taxon>
        <taxon>Cytophagia</taxon>
        <taxon>Cytophagales</taxon>
        <taxon>Hymenobacteraceae</taxon>
        <taxon>Hymenobacter</taxon>
    </lineage>
</organism>
<evidence type="ECO:0000256" key="5">
    <source>
        <dbReference type="RuleBase" id="RU000320"/>
    </source>
</evidence>
<keyword evidence="4 6" id="KW-0472">Membrane</keyword>
<comment type="subcellular location">
    <subcellularLocation>
        <location evidence="1">Endomembrane system</location>
        <topology evidence="1">Multi-pass membrane protein</topology>
    </subcellularLocation>
    <subcellularLocation>
        <location evidence="5">Membrane</location>
        <topology evidence="5">Multi-pass membrane protein</topology>
    </subcellularLocation>
</comment>
<evidence type="ECO:0000256" key="6">
    <source>
        <dbReference type="SAM" id="Phobius"/>
    </source>
</evidence>
<dbReference type="NCBIfam" id="NF005141">
    <property type="entry name" value="PRK06590.1"/>
    <property type="match status" value="1"/>
</dbReference>
<proteinExistence type="predicted"/>
<feature type="transmembrane region" description="Helical" evidence="6">
    <location>
        <begin position="645"/>
        <end position="663"/>
    </location>
</feature>
<feature type="transmembrane region" description="Helical" evidence="6">
    <location>
        <begin position="439"/>
        <end position="462"/>
    </location>
</feature>
<feature type="transmembrane region" description="Helical" evidence="6">
    <location>
        <begin position="42"/>
        <end position="64"/>
    </location>
</feature>
<feature type="domain" description="NADH-Ubiquinone oxidoreductase (complex I) chain 5 N-terminal" evidence="8">
    <location>
        <begin position="91"/>
        <end position="141"/>
    </location>
</feature>
<dbReference type="EMBL" id="NIRR01000031">
    <property type="protein sequence ID" value="OWP62157.1"/>
    <property type="molecule type" value="Genomic_DNA"/>
</dbReference>
<feature type="transmembrane region" description="Helical" evidence="6">
    <location>
        <begin position="305"/>
        <end position="326"/>
    </location>
</feature>
<feature type="domain" description="NADH:quinone oxidoreductase/Mrp antiporter transmembrane" evidence="7">
    <location>
        <begin position="159"/>
        <end position="449"/>
    </location>
</feature>